<evidence type="ECO:0000313" key="6">
    <source>
        <dbReference type="EMBL" id="RDS81881.1"/>
    </source>
</evidence>
<feature type="transmembrane region" description="Helical" evidence="5">
    <location>
        <begin position="205"/>
        <end position="228"/>
    </location>
</feature>
<evidence type="ECO:0000256" key="2">
    <source>
        <dbReference type="ARBA" id="ARBA00022692"/>
    </source>
</evidence>
<evidence type="ECO:0000256" key="1">
    <source>
        <dbReference type="ARBA" id="ARBA00004141"/>
    </source>
</evidence>
<keyword evidence="7" id="KW-1185">Reference proteome</keyword>
<dbReference type="Proteomes" id="UP000255334">
    <property type="component" value="Unassembled WGS sequence"/>
</dbReference>
<evidence type="ECO:0000256" key="3">
    <source>
        <dbReference type="ARBA" id="ARBA00022989"/>
    </source>
</evidence>
<reference evidence="6 7" key="1">
    <citation type="submission" date="2018-07" db="EMBL/GenBank/DDBJ databases">
        <title>Dyella monticola sp. nov. and Dyella psychrodurans sp. nov. isolated from monsoon evergreen broad-leaved forest soil of Dinghu Mountain, China.</title>
        <authorList>
            <person name="Gao Z."/>
            <person name="Qiu L."/>
        </authorList>
    </citation>
    <scope>NUCLEOTIDE SEQUENCE [LARGE SCALE GENOMIC DNA]</scope>
    <source>
        <strain evidence="6 7">4MSK11</strain>
    </source>
</reference>
<feature type="transmembrane region" description="Helical" evidence="5">
    <location>
        <begin position="235"/>
        <end position="256"/>
    </location>
</feature>
<comment type="subcellular location">
    <subcellularLocation>
        <location evidence="1">Membrane</location>
        <topology evidence="1">Multi-pass membrane protein</topology>
    </subcellularLocation>
</comment>
<keyword evidence="4 5" id="KW-0472">Membrane</keyword>
<feature type="transmembrane region" description="Helical" evidence="5">
    <location>
        <begin position="106"/>
        <end position="126"/>
    </location>
</feature>
<dbReference type="AlphaFoldDB" id="A0A370X0T2"/>
<evidence type="ECO:0000256" key="4">
    <source>
        <dbReference type="ARBA" id="ARBA00023136"/>
    </source>
</evidence>
<protein>
    <submittedName>
        <fullName evidence="6">DoxX family protein</fullName>
    </submittedName>
</protein>
<dbReference type="GO" id="GO:0016020">
    <property type="term" value="C:membrane"/>
    <property type="evidence" value="ECO:0007669"/>
    <property type="project" value="UniProtKB-SubCell"/>
</dbReference>
<keyword evidence="2 5" id="KW-0812">Transmembrane</keyword>
<gene>
    <name evidence="6" type="ORF">DWU99_15785</name>
</gene>
<name>A0A370X0T2_9GAMM</name>
<feature type="transmembrane region" description="Helical" evidence="5">
    <location>
        <begin position="132"/>
        <end position="153"/>
    </location>
</feature>
<sequence length="295" mass="32335">MCTRSRYLALSDQHPLAAEVGQRGQYTRGMPPEDKAMRIASWGHAVFAATMIILGVMGFIEGDFAELWQPVSKALPVREVLVYLCAFLFLVCGIGLFWLRALAARVLLAYLLVWLALYRVPAVFIAPATQDAWSGCGESAVYVAGAWVLYAWFATDWDGRHRLGFAVGDRGVRIARVFYGLAMIPFGVAHFTYFKETVALVPGWLPWHAAWAGFTGSAYIVAGVAVLVGVWARLAVALSAVQMGVFTLLVWGPVVVAGANDFQWSESVVSWTLAVSGWVVADSYRGMSWFAVGRR</sequence>
<organism evidence="6 7">
    <name type="scientific">Dyella psychrodurans</name>
    <dbReference type="NCBI Taxonomy" id="1927960"/>
    <lineage>
        <taxon>Bacteria</taxon>
        <taxon>Pseudomonadati</taxon>
        <taxon>Pseudomonadota</taxon>
        <taxon>Gammaproteobacteria</taxon>
        <taxon>Lysobacterales</taxon>
        <taxon>Rhodanobacteraceae</taxon>
        <taxon>Dyella</taxon>
    </lineage>
</organism>
<feature type="transmembrane region" description="Helical" evidence="5">
    <location>
        <begin position="174"/>
        <end position="193"/>
    </location>
</feature>
<dbReference type="Pfam" id="PF07681">
    <property type="entry name" value="DoxX"/>
    <property type="match status" value="1"/>
</dbReference>
<feature type="transmembrane region" description="Helical" evidence="5">
    <location>
        <begin position="80"/>
        <end position="99"/>
    </location>
</feature>
<proteinExistence type="predicted"/>
<dbReference type="InterPro" id="IPR032808">
    <property type="entry name" value="DoxX"/>
</dbReference>
<accession>A0A370X0T2</accession>
<feature type="transmembrane region" description="Helical" evidence="5">
    <location>
        <begin position="39"/>
        <end position="60"/>
    </location>
</feature>
<evidence type="ECO:0000313" key="7">
    <source>
        <dbReference type="Proteomes" id="UP000255334"/>
    </source>
</evidence>
<keyword evidence="3 5" id="KW-1133">Transmembrane helix</keyword>
<evidence type="ECO:0000256" key="5">
    <source>
        <dbReference type="SAM" id="Phobius"/>
    </source>
</evidence>
<comment type="caution">
    <text evidence="6">The sequence shown here is derived from an EMBL/GenBank/DDBJ whole genome shotgun (WGS) entry which is preliminary data.</text>
</comment>
<dbReference type="EMBL" id="QRBF01000006">
    <property type="protein sequence ID" value="RDS81881.1"/>
    <property type="molecule type" value="Genomic_DNA"/>
</dbReference>